<dbReference type="InterPro" id="IPR056924">
    <property type="entry name" value="SH3_Tf2-1"/>
</dbReference>
<feature type="region of interest" description="Disordered" evidence="1">
    <location>
        <begin position="176"/>
        <end position="211"/>
    </location>
</feature>
<reference evidence="3 4" key="1">
    <citation type="submission" date="2015-12" db="EMBL/GenBank/DDBJ databases">
        <title>Draft genome sequence of Moniliophthora roreri, the causal agent of frosty pod rot of cacao.</title>
        <authorList>
            <person name="Aime M.C."/>
            <person name="Diaz-Valderrama J.R."/>
            <person name="Kijpornyongpan T."/>
            <person name="Phillips-Mora W."/>
        </authorList>
    </citation>
    <scope>NUCLEOTIDE SEQUENCE [LARGE SCALE GENOMIC DNA]</scope>
    <source>
        <strain evidence="3 4">MCA 2952</strain>
    </source>
</reference>
<dbReference type="AlphaFoldDB" id="A0A0W0F903"/>
<comment type="caution">
    <text evidence="3">The sequence shown here is derived from an EMBL/GenBank/DDBJ whole genome shotgun (WGS) entry which is preliminary data.</text>
</comment>
<feature type="compositionally biased region" description="Acidic residues" evidence="1">
    <location>
        <begin position="176"/>
        <end position="188"/>
    </location>
</feature>
<evidence type="ECO:0000313" key="4">
    <source>
        <dbReference type="Proteomes" id="UP000054988"/>
    </source>
</evidence>
<dbReference type="InterPro" id="IPR016197">
    <property type="entry name" value="Chromo-like_dom_sf"/>
</dbReference>
<feature type="domain" description="Tf2-1-like SH3-like" evidence="2">
    <location>
        <begin position="4"/>
        <end position="49"/>
    </location>
</feature>
<dbReference type="EMBL" id="LATX01002204">
    <property type="protein sequence ID" value="KTB32737.1"/>
    <property type="molecule type" value="Genomic_DNA"/>
</dbReference>
<accession>A0A0W0F903</accession>
<dbReference type="Proteomes" id="UP000054988">
    <property type="component" value="Unassembled WGS sequence"/>
</dbReference>
<evidence type="ECO:0000313" key="3">
    <source>
        <dbReference type="EMBL" id="KTB32737.1"/>
    </source>
</evidence>
<organism evidence="3 4">
    <name type="scientific">Moniliophthora roreri</name>
    <name type="common">Frosty pod rot fungus</name>
    <name type="synonym">Monilia roreri</name>
    <dbReference type="NCBI Taxonomy" id="221103"/>
    <lineage>
        <taxon>Eukaryota</taxon>
        <taxon>Fungi</taxon>
        <taxon>Dikarya</taxon>
        <taxon>Basidiomycota</taxon>
        <taxon>Agaricomycotina</taxon>
        <taxon>Agaricomycetes</taxon>
        <taxon>Agaricomycetidae</taxon>
        <taxon>Agaricales</taxon>
        <taxon>Marasmiineae</taxon>
        <taxon>Marasmiaceae</taxon>
        <taxon>Moniliophthora</taxon>
    </lineage>
</organism>
<sequence length="373" mass="41449">MGYPSKKLAPKREGLFKVLEVLRPVTYKLDLLHQWKIHPVFHATLLSPFKETEAHGLSFTEPPPDLIEGFEEYKVEAVVGHRLKKQPREFLVSYTGNGYPRPDITDTRSLISRLTAKPVVNEAGLPAAIHSTSEPDDTLIYPDSTPDPDVKPKVEHLKPQFHPKVEHIPAVGGEVALEESEDVVEDEERENRIPESNDGPPMPSLRNPTPAPTPIMQLVNHVSALCADWSAILPDIAHSTCAIDASKFNLDIHLATALTNEGLAVLCTEGLIQAQTLCQMVAVMTMNETTIMSPTTISAENVEMLTDEYDRDAQLLFVGTDPKKVRLLSVEERQAMGWQLNFNVSSMPRLGTVDEMPDTSYDYDMELYGDGES</sequence>
<gene>
    <name evidence="3" type="ORF">WG66_14685</name>
</gene>
<protein>
    <recommendedName>
        <fullName evidence="2">Tf2-1-like SH3-like domain-containing protein</fullName>
    </recommendedName>
</protein>
<evidence type="ECO:0000256" key="1">
    <source>
        <dbReference type="SAM" id="MobiDB-lite"/>
    </source>
</evidence>
<name>A0A0W0F903_MONRR</name>
<proteinExistence type="predicted"/>
<dbReference type="SUPFAM" id="SSF54160">
    <property type="entry name" value="Chromo domain-like"/>
    <property type="match status" value="1"/>
</dbReference>
<dbReference type="Pfam" id="PF24626">
    <property type="entry name" value="SH3_Tf2-1"/>
    <property type="match status" value="1"/>
</dbReference>
<evidence type="ECO:0000259" key="2">
    <source>
        <dbReference type="Pfam" id="PF24626"/>
    </source>
</evidence>